<keyword evidence="3" id="KW-1185">Reference proteome</keyword>
<organism evidence="2 3">
    <name type="scientific">Nakamurella alba</name>
    <dbReference type="NCBI Taxonomy" id="2665158"/>
    <lineage>
        <taxon>Bacteria</taxon>
        <taxon>Bacillati</taxon>
        <taxon>Actinomycetota</taxon>
        <taxon>Actinomycetes</taxon>
        <taxon>Nakamurellales</taxon>
        <taxon>Nakamurellaceae</taxon>
        <taxon>Nakamurella</taxon>
    </lineage>
</organism>
<evidence type="ECO:0000313" key="2">
    <source>
        <dbReference type="EMBL" id="MTD16304.1"/>
    </source>
</evidence>
<dbReference type="PROSITE" id="PS51464">
    <property type="entry name" value="SIS"/>
    <property type="match status" value="1"/>
</dbReference>
<accession>A0A7K1FU00</accession>
<protein>
    <submittedName>
        <fullName evidence="2">SIS domain-containing protein</fullName>
    </submittedName>
</protein>
<dbReference type="InterPro" id="IPR046348">
    <property type="entry name" value="SIS_dom_sf"/>
</dbReference>
<dbReference type="PANTHER" id="PTHR42745">
    <property type="match status" value="1"/>
</dbReference>
<sequence length="211" mass="21476">MPDPRAMRVIPDEIALATARQVLLADAAAVASLPDQLGDDFLDVVDLLVRCAGKVLVAGMGTSGATARRIAHLLSVGGTPAMFVSAADGLHGGLGAVTDSDVVIAISKGGESDELNEFVRRARERGAVAVAMTSEAGSALAAAADRVLVTRTDPEADYGRMIAMGSSLANCALGDALAAVTMGVREQAWELFAHSHPGGAVGKLLTDRATA</sequence>
<name>A0A7K1FU00_9ACTN</name>
<feature type="domain" description="SIS" evidence="1">
    <location>
        <begin position="44"/>
        <end position="187"/>
    </location>
</feature>
<dbReference type="RefSeq" id="WP_154770318.1">
    <property type="nucleotide sequence ID" value="NZ_WLYK01000009.1"/>
</dbReference>
<evidence type="ECO:0000313" key="3">
    <source>
        <dbReference type="Proteomes" id="UP000460221"/>
    </source>
</evidence>
<dbReference type="Gene3D" id="3.40.50.10490">
    <property type="entry name" value="Glucose-6-phosphate isomerase like protein, domain 1"/>
    <property type="match status" value="1"/>
</dbReference>
<comment type="caution">
    <text evidence="2">The sequence shown here is derived from an EMBL/GenBank/DDBJ whole genome shotgun (WGS) entry which is preliminary data.</text>
</comment>
<dbReference type="Pfam" id="PF01380">
    <property type="entry name" value="SIS"/>
    <property type="match status" value="1"/>
</dbReference>
<dbReference type="GO" id="GO:0097367">
    <property type="term" value="F:carbohydrate derivative binding"/>
    <property type="evidence" value="ECO:0007669"/>
    <property type="project" value="InterPro"/>
</dbReference>
<reference evidence="2 3" key="1">
    <citation type="submission" date="2019-11" db="EMBL/GenBank/DDBJ databases">
        <authorList>
            <person name="Jiang L.-Q."/>
        </authorList>
    </citation>
    <scope>NUCLEOTIDE SEQUENCE [LARGE SCALE GENOMIC DNA]</scope>
    <source>
        <strain evidence="2 3">YIM 132087</strain>
    </source>
</reference>
<dbReference type="Proteomes" id="UP000460221">
    <property type="component" value="Unassembled WGS sequence"/>
</dbReference>
<proteinExistence type="predicted"/>
<dbReference type="GO" id="GO:1901135">
    <property type="term" value="P:carbohydrate derivative metabolic process"/>
    <property type="evidence" value="ECO:0007669"/>
    <property type="project" value="InterPro"/>
</dbReference>
<dbReference type="InterPro" id="IPR050986">
    <property type="entry name" value="GutQ/KpsF_isomerases"/>
</dbReference>
<dbReference type="AlphaFoldDB" id="A0A7K1FU00"/>
<dbReference type="EMBL" id="WLYK01000009">
    <property type="protein sequence ID" value="MTD16304.1"/>
    <property type="molecule type" value="Genomic_DNA"/>
</dbReference>
<gene>
    <name evidence="2" type="ORF">GIS00_20395</name>
</gene>
<dbReference type="InterPro" id="IPR001347">
    <property type="entry name" value="SIS_dom"/>
</dbReference>
<evidence type="ECO:0000259" key="1">
    <source>
        <dbReference type="PROSITE" id="PS51464"/>
    </source>
</evidence>
<dbReference type="PANTHER" id="PTHR42745:SF1">
    <property type="entry name" value="ARABINOSE 5-PHOSPHATE ISOMERASE KDSD"/>
    <property type="match status" value="1"/>
</dbReference>
<dbReference type="SUPFAM" id="SSF53697">
    <property type="entry name" value="SIS domain"/>
    <property type="match status" value="1"/>
</dbReference>